<evidence type="ECO:0000313" key="1">
    <source>
        <dbReference type="EMBL" id="KUN96202.1"/>
    </source>
</evidence>
<evidence type="ECO:0000313" key="2">
    <source>
        <dbReference type="Proteomes" id="UP000053429"/>
    </source>
</evidence>
<dbReference type="RefSeq" id="WP_062723157.1">
    <property type="nucleotide sequence ID" value="NZ_KQ948936.1"/>
</dbReference>
<sequence>MTVRSAWLLPQGQTREDTRLTPVSPVAHESPMRVRDGVIPGGDPFAATGTAAMQLQIGAGRAYVQGTDAQGAYPVANDGPVTLTFPDGDAQFARIVSVAIRVYDALFDVQGQNLARLELVLGEPAATPTAPAMPSACLRLWDVTVPPGASAGAGGIPWASALGDRRRYTTAAGGIIPRGWGLGFGGAYDGQYRDNGSVLERWNATAGEWQTYRAPRQTESTTSGFVVSSGYTLNSFTARRNPNAGVASFLLEVVRKGAQLNVDAAGNINDEVIGTLPSGWRPVMDAEVSVSDGFGEGTARLSTAGTITLRTWTGNGALRNDRNLRASYTFLLP</sequence>
<dbReference type="OrthoDB" id="5193571at2"/>
<dbReference type="EMBL" id="LMWY01000044">
    <property type="protein sequence ID" value="KUN96202.1"/>
    <property type="molecule type" value="Genomic_DNA"/>
</dbReference>
<gene>
    <name evidence="1" type="ORF">AQJ67_33720</name>
</gene>
<dbReference type="Proteomes" id="UP000053429">
    <property type="component" value="Unassembled WGS sequence"/>
</dbReference>
<accession>A0A101TPP6</accession>
<dbReference type="STRING" id="661399.AQJ67_33720"/>
<organism evidence="1 2">
    <name type="scientific">Streptomyces caeruleatus</name>
    <dbReference type="NCBI Taxonomy" id="661399"/>
    <lineage>
        <taxon>Bacteria</taxon>
        <taxon>Bacillati</taxon>
        <taxon>Actinomycetota</taxon>
        <taxon>Actinomycetes</taxon>
        <taxon>Kitasatosporales</taxon>
        <taxon>Streptomycetaceae</taxon>
        <taxon>Streptomyces</taxon>
    </lineage>
</organism>
<name>A0A101TPP6_9ACTN</name>
<dbReference type="AlphaFoldDB" id="A0A101TPP6"/>
<keyword evidence="2" id="KW-1185">Reference proteome</keyword>
<proteinExistence type="predicted"/>
<reference evidence="1 2" key="1">
    <citation type="submission" date="2015-10" db="EMBL/GenBank/DDBJ databases">
        <title>Draft genome sequence of Streptomyces caeruleatus NRRL B-24802, type strain for the species Streptomyces caeruleatus.</title>
        <authorList>
            <person name="Ruckert C."/>
            <person name="Winkler A."/>
            <person name="Kalinowski J."/>
            <person name="Kampfer P."/>
            <person name="Glaeser S."/>
        </authorList>
    </citation>
    <scope>NUCLEOTIDE SEQUENCE [LARGE SCALE GENOMIC DNA]</scope>
    <source>
        <strain evidence="1 2">NRRL B-24802</strain>
    </source>
</reference>
<protein>
    <submittedName>
        <fullName evidence="1">Uncharacterized protein</fullName>
    </submittedName>
</protein>
<comment type="caution">
    <text evidence="1">The sequence shown here is derived from an EMBL/GenBank/DDBJ whole genome shotgun (WGS) entry which is preliminary data.</text>
</comment>